<protein>
    <submittedName>
        <fullName evidence="1">Uncharacterized protein</fullName>
    </submittedName>
</protein>
<dbReference type="Proteomes" id="UP000658690">
    <property type="component" value="Unassembled WGS sequence"/>
</dbReference>
<dbReference type="EMBL" id="WHOC01000006">
    <property type="protein sequence ID" value="NOU84196.1"/>
    <property type="molecule type" value="Genomic_DNA"/>
</dbReference>
<name>A0ABX1YWG2_9BACL</name>
<organism evidence="1 2">
    <name type="scientific">Paenibacillus germinis</name>
    <dbReference type="NCBI Taxonomy" id="2654979"/>
    <lineage>
        <taxon>Bacteria</taxon>
        <taxon>Bacillati</taxon>
        <taxon>Bacillota</taxon>
        <taxon>Bacilli</taxon>
        <taxon>Bacillales</taxon>
        <taxon>Paenibacillaceae</taxon>
        <taxon>Paenibacillus</taxon>
    </lineage>
</organism>
<gene>
    <name evidence="1" type="ORF">GC102_00125</name>
</gene>
<proteinExistence type="predicted"/>
<evidence type="ECO:0000313" key="2">
    <source>
        <dbReference type="Proteomes" id="UP000658690"/>
    </source>
</evidence>
<sequence length="66" mass="7531">MPVIQLTPKLQQAVHMLKRNELREDASPFLTELSLSKVESAAAVRTFNRPAEARQKDLVKLAGDWW</sequence>
<reference evidence="1 2" key="1">
    <citation type="submission" date="2019-10" db="EMBL/GenBank/DDBJ databases">
        <title>Description of Paenibacillus choica sp. nov.</title>
        <authorList>
            <person name="Carlier A."/>
            <person name="Qi S."/>
        </authorList>
    </citation>
    <scope>NUCLEOTIDE SEQUENCE [LARGE SCALE GENOMIC DNA]</scope>
    <source>
        <strain evidence="1 2">LMG 31460</strain>
    </source>
</reference>
<keyword evidence="2" id="KW-1185">Reference proteome</keyword>
<accession>A0ABX1YWG2</accession>
<evidence type="ECO:0000313" key="1">
    <source>
        <dbReference type="EMBL" id="NOU84196.1"/>
    </source>
</evidence>
<dbReference type="RefSeq" id="WP_171687688.1">
    <property type="nucleotide sequence ID" value="NZ_WHOC01000006.1"/>
</dbReference>
<comment type="caution">
    <text evidence="1">The sequence shown here is derived from an EMBL/GenBank/DDBJ whole genome shotgun (WGS) entry which is preliminary data.</text>
</comment>